<evidence type="ECO:0000256" key="7">
    <source>
        <dbReference type="RuleBase" id="RU365068"/>
    </source>
</evidence>
<keyword evidence="2 7" id="KW-0378">Hydrolase</keyword>
<dbReference type="InterPro" id="IPR027417">
    <property type="entry name" value="P-loop_NTPase"/>
</dbReference>
<organism evidence="11 12">
    <name type="scientific">Perkinsus olseni</name>
    <name type="common">Perkinsus atlanticus</name>
    <dbReference type="NCBI Taxonomy" id="32597"/>
    <lineage>
        <taxon>Eukaryota</taxon>
        <taxon>Sar</taxon>
        <taxon>Alveolata</taxon>
        <taxon>Perkinsozoa</taxon>
        <taxon>Perkinsea</taxon>
        <taxon>Perkinsida</taxon>
        <taxon>Perkinsidae</taxon>
        <taxon>Perkinsus</taxon>
    </lineage>
</organism>
<evidence type="ECO:0000256" key="1">
    <source>
        <dbReference type="ARBA" id="ARBA00022741"/>
    </source>
</evidence>
<dbReference type="OrthoDB" id="1191041at2759"/>
<dbReference type="CDD" id="cd18787">
    <property type="entry name" value="SF2_C_DEAD"/>
    <property type="match status" value="1"/>
</dbReference>
<keyword evidence="1 7" id="KW-0547">Nucleotide-binding</keyword>
<dbReference type="GO" id="GO:0003723">
    <property type="term" value="F:RNA binding"/>
    <property type="evidence" value="ECO:0007669"/>
    <property type="project" value="UniProtKB-UniRule"/>
</dbReference>
<gene>
    <name evidence="11" type="primary">DDX1</name>
    <name evidence="11" type="ORF">FOZ60_009926</name>
</gene>
<dbReference type="PANTHER" id="PTHR24031">
    <property type="entry name" value="RNA HELICASE"/>
    <property type="match status" value="1"/>
</dbReference>
<feature type="domain" description="Helicase ATP-binding" evidence="8">
    <location>
        <begin position="33"/>
        <end position="229"/>
    </location>
</feature>
<evidence type="ECO:0000256" key="3">
    <source>
        <dbReference type="ARBA" id="ARBA00022806"/>
    </source>
</evidence>
<feature type="domain" description="DEAD-box RNA helicase Q" evidence="10">
    <location>
        <begin position="2"/>
        <end position="30"/>
    </location>
</feature>
<dbReference type="InterPro" id="IPR014014">
    <property type="entry name" value="RNA_helicase_DEAD_Q_motif"/>
</dbReference>
<feature type="domain" description="Helicase C-terminal" evidence="9">
    <location>
        <begin position="302"/>
        <end position="485"/>
    </location>
</feature>
<dbReference type="Pfam" id="PF00270">
    <property type="entry name" value="DEAD"/>
    <property type="match status" value="1"/>
</dbReference>
<name>A0A7J6PMD9_PEROL</name>
<dbReference type="EC" id="3.6.4.13" evidence="7"/>
<dbReference type="GO" id="GO:0003724">
    <property type="term" value="F:RNA helicase activity"/>
    <property type="evidence" value="ECO:0007669"/>
    <property type="project" value="UniProtKB-EC"/>
</dbReference>
<dbReference type="SMART" id="SM00487">
    <property type="entry name" value="DEXDc"/>
    <property type="match status" value="1"/>
</dbReference>
<comment type="catalytic activity">
    <reaction evidence="7">
        <text>ATP + H2O = ADP + phosphate + H(+)</text>
        <dbReference type="Rhea" id="RHEA:13065"/>
        <dbReference type="ChEBI" id="CHEBI:15377"/>
        <dbReference type="ChEBI" id="CHEBI:15378"/>
        <dbReference type="ChEBI" id="CHEBI:30616"/>
        <dbReference type="ChEBI" id="CHEBI:43474"/>
        <dbReference type="ChEBI" id="CHEBI:456216"/>
        <dbReference type="EC" id="3.6.4.13"/>
    </reaction>
</comment>
<feature type="short sequence motif" description="Q motif" evidence="6">
    <location>
        <begin position="2"/>
        <end position="30"/>
    </location>
</feature>
<evidence type="ECO:0000256" key="4">
    <source>
        <dbReference type="ARBA" id="ARBA00022840"/>
    </source>
</evidence>
<dbReference type="AlphaFoldDB" id="A0A7J6PMD9"/>
<keyword evidence="3 7" id="KW-0347">Helicase</keyword>
<evidence type="ECO:0000313" key="11">
    <source>
        <dbReference type="EMBL" id="KAF4697304.1"/>
    </source>
</evidence>
<keyword evidence="5 7" id="KW-0694">RNA-binding</keyword>
<accession>A0A7J6PMD9</accession>
<sequence length="591" mass="65574">MSAFEEFGLHPSIIRAIEDLDWTLPTPVQAEAVPLILGGGDVCICAETGTGKTAAFGLASIQEIYEHRTTSKKKNNTTKGHGGDDGTMSGKIPSPYCIILEPTIPLCEQTCKLDLQPPVNIHLYAADARGPKGVQPDAIVGTPQKIKNSILRGQLDLSRVFMLILDEADDLIKNDQDKILAKLCDDIKSHGERDASSEGPRVQVVLTSATLASEEVQDMIKLLTLNAQWVDTRGSILGNVLPDTVHHAIYRIHPQDDIKPIKERMQEPQCINGIYALDHTTGVQSEEIKLKKPKIAVKVIPTVIADAYKMDRCMVFCRTNLDCDNLESYFHSLDGIPPYSCCVVAGARGRQHNQEALEAFKQGVIRFLICTDVAARGIDISGLPFEIMLTLPPSDDAQTYVHRIGRVGRAGHMGLAIAIVAADEVRERVWFHKCNKPRGRGCTDTRLVKDGGCTIWFDEWKTVKEIEKIIKSPIPELDPNDLSVPELGIHPPQERDDNKAAATDNTLRDPKLNPITHKNEATSSKRRMMWLNRLAEEESRKASTVVYGQLVTDKNTSSKCSLDMNPRDVALRKDTQNEERQVTRMFLKTLV</sequence>
<dbReference type="Gene3D" id="3.40.50.300">
    <property type="entry name" value="P-loop containing nucleotide triphosphate hydrolases"/>
    <property type="match status" value="2"/>
</dbReference>
<comment type="function">
    <text evidence="7">RNA helicase.</text>
</comment>
<dbReference type="PROSITE" id="PS51194">
    <property type="entry name" value="HELICASE_CTER"/>
    <property type="match status" value="1"/>
</dbReference>
<dbReference type="EMBL" id="JABANP010000004">
    <property type="protein sequence ID" value="KAF4697304.1"/>
    <property type="molecule type" value="Genomic_DNA"/>
</dbReference>
<dbReference type="Proteomes" id="UP000541610">
    <property type="component" value="Unassembled WGS sequence"/>
</dbReference>
<evidence type="ECO:0000259" key="8">
    <source>
        <dbReference type="PROSITE" id="PS51192"/>
    </source>
</evidence>
<evidence type="ECO:0000256" key="5">
    <source>
        <dbReference type="ARBA" id="ARBA00022884"/>
    </source>
</evidence>
<evidence type="ECO:0000256" key="6">
    <source>
        <dbReference type="PROSITE-ProRule" id="PRU00552"/>
    </source>
</evidence>
<comment type="similarity">
    <text evidence="7">Belongs to the DEAD box helicase family.</text>
</comment>
<dbReference type="GO" id="GO:0005524">
    <property type="term" value="F:ATP binding"/>
    <property type="evidence" value="ECO:0007669"/>
    <property type="project" value="UniProtKB-UniRule"/>
</dbReference>
<dbReference type="GO" id="GO:0016787">
    <property type="term" value="F:hydrolase activity"/>
    <property type="evidence" value="ECO:0007669"/>
    <property type="project" value="UniProtKB-KW"/>
</dbReference>
<evidence type="ECO:0000259" key="9">
    <source>
        <dbReference type="PROSITE" id="PS51194"/>
    </source>
</evidence>
<dbReference type="Pfam" id="PF00271">
    <property type="entry name" value="Helicase_C"/>
    <property type="match status" value="1"/>
</dbReference>
<dbReference type="InterPro" id="IPR014001">
    <property type="entry name" value="Helicase_ATP-bd"/>
</dbReference>
<comment type="domain">
    <text evidence="7">The Q motif is unique to and characteristic of the DEAD box family of RNA helicases and controls ATP binding and hydrolysis.</text>
</comment>
<evidence type="ECO:0000256" key="2">
    <source>
        <dbReference type="ARBA" id="ARBA00022801"/>
    </source>
</evidence>
<keyword evidence="4 7" id="KW-0067">ATP-binding</keyword>
<evidence type="ECO:0000313" key="12">
    <source>
        <dbReference type="Proteomes" id="UP000541610"/>
    </source>
</evidence>
<reference evidence="11 12" key="1">
    <citation type="submission" date="2020-04" db="EMBL/GenBank/DDBJ databases">
        <title>Perkinsus olseni comparative genomics.</title>
        <authorList>
            <person name="Bogema D.R."/>
        </authorList>
    </citation>
    <scope>NUCLEOTIDE SEQUENCE [LARGE SCALE GENOMIC DNA]</scope>
    <source>
        <strain evidence="11">00978-12</strain>
    </source>
</reference>
<dbReference type="InterPro" id="IPR011545">
    <property type="entry name" value="DEAD/DEAH_box_helicase_dom"/>
</dbReference>
<proteinExistence type="inferred from homology"/>
<dbReference type="SUPFAM" id="SSF52540">
    <property type="entry name" value="P-loop containing nucleoside triphosphate hydrolases"/>
    <property type="match status" value="1"/>
</dbReference>
<comment type="caution">
    <text evidence="11">The sequence shown here is derived from an EMBL/GenBank/DDBJ whole genome shotgun (WGS) entry which is preliminary data.</text>
</comment>
<evidence type="ECO:0000259" key="10">
    <source>
        <dbReference type="PROSITE" id="PS51195"/>
    </source>
</evidence>
<protein>
    <recommendedName>
        <fullName evidence="7">ATP-dependent RNA helicase</fullName>
        <ecNumber evidence="7">3.6.4.13</ecNumber>
    </recommendedName>
</protein>
<dbReference type="PROSITE" id="PS51192">
    <property type="entry name" value="HELICASE_ATP_BIND_1"/>
    <property type="match status" value="1"/>
</dbReference>
<dbReference type="SMART" id="SM00490">
    <property type="entry name" value="HELICc"/>
    <property type="match status" value="1"/>
</dbReference>
<dbReference type="PROSITE" id="PS51195">
    <property type="entry name" value="Q_MOTIF"/>
    <property type="match status" value="1"/>
</dbReference>
<dbReference type="InterPro" id="IPR001650">
    <property type="entry name" value="Helicase_C-like"/>
</dbReference>